<evidence type="ECO:0000256" key="2">
    <source>
        <dbReference type="ARBA" id="ARBA00022614"/>
    </source>
</evidence>
<evidence type="ECO:0000256" key="6">
    <source>
        <dbReference type="ARBA" id="ARBA00023054"/>
    </source>
</evidence>
<evidence type="ECO:0000256" key="4">
    <source>
        <dbReference type="ARBA" id="ARBA00022741"/>
    </source>
</evidence>
<dbReference type="InterPro" id="IPR032675">
    <property type="entry name" value="LRR_dom_sf"/>
</dbReference>
<evidence type="ECO:0000256" key="5">
    <source>
        <dbReference type="ARBA" id="ARBA00022821"/>
    </source>
</evidence>
<evidence type="ECO:0000259" key="10">
    <source>
        <dbReference type="Pfam" id="PF23598"/>
    </source>
</evidence>
<dbReference type="Pfam" id="PF18052">
    <property type="entry name" value="Rx_N"/>
    <property type="match status" value="1"/>
</dbReference>
<evidence type="ECO:0000256" key="1">
    <source>
        <dbReference type="ARBA" id="ARBA00008894"/>
    </source>
</evidence>
<keyword evidence="6" id="KW-0175">Coiled coil</keyword>
<dbReference type="Gene3D" id="3.40.50.300">
    <property type="entry name" value="P-loop containing nucleotide triphosphate hydrolases"/>
    <property type="match status" value="1"/>
</dbReference>
<dbReference type="Proteomes" id="UP001164776">
    <property type="component" value="Unassembled WGS sequence"/>
</dbReference>
<evidence type="ECO:0000256" key="3">
    <source>
        <dbReference type="ARBA" id="ARBA00022737"/>
    </source>
</evidence>
<dbReference type="GO" id="GO:0009626">
    <property type="term" value="P:plant-type hypersensitive response"/>
    <property type="evidence" value="ECO:0007669"/>
    <property type="project" value="UniProtKB-ARBA"/>
</dbReference>
<dbReference type="Gene3D" id="1.20.5.4130">
    <property type="match status" value="1"/>
</dbReference>
<keyword evidence="3" id="KW-0677">Repeat</keyword>
<dbReference type="GO" id="GO:0002758">
    <property type="term" value="P:innate immune response-activating signaling pathway"/>
    <property type="evidence" value="ECO:0007669"/>
    <property type="project" value="UniProtKB-ARBA"/>
</dbReference>
<dbReference type="InterPro" id="IPR042197">
    <property type="entry name" value="Apaf_helical"/>
</dbReference>
<feature type="domain" description="NB-ARC" evidence="7">
    <location>
        <begin position="177"/>
        <end position="340"/>
    </location>
</feature>
<dbReference type="FunFam" id="1.10.10.10:FF:000322">
    <property type="entry name" value="Probable disease resistance protein At1g63360"/>
    <property type="match status" value="1"/>
</dbReference>
<protein>
    <submittedName>
        <fullName evidence="11">Uncharacterized protein</fullName>
    </submittedName>
</protein>
<dbReference type="InterPro" id="IPR044974">
    <property type="entry name" value="Disease_R_plants"/>
</dbReference>
<keyword evidence="12" id="KW-1185">Reference proteome</keyword>
<evidence type="ECO:0000313" key="12">
    <source>
        <dbReference type="Proteomes" id="UP001164776"/>
    </source>
</evidence>
<sequence>MDLVTGALGVLLSNLAELLTDEYNLQKNVKKDIEYLCKELDSMKAALRVVGEVPPEQLDEVVKIWARDVREMSYDMEAIVDTFLVEVQCPEPHIKGIAKRFVNSMKEMFNKVWACRGIGQEIKDMKERVREVAERRDRYRVDTIVPVKTTSVDPRVTALYTKLTELFRIDEAREELITRVTAEADTSTQQQRIISIVGFGGLGKTTLAKTVYDKLKMQLNCTAFVRVSRNPDTKKLLKDILYEFDKQKYENIHSTLLDEKQLIDLAREFLENKRYFIVIGGIWSRELGDILRCALFDNNMRSRIIITTRRIDVADQLGGYCYKLKPFSPDSSKMLFCRRIFGCGDTLPRQYSEVSEKIRNKCAGVPLAIITTSGLLANKLGHMKEWYKLCDSIGSGMGRNDDMENMRKILSLSYYDLSSHLKTCLLYLSVCPEDYEIDKNMLIWKWTAEGFVQHGEGGQSLFEIGERYFHELVNRSLVQPIYSNNKDLWTLHYSDEPWSCRVHDMVLDLICSLSRQENFVTTVLAGDNNNENTYSGSKIHRLALHGTTNWPPRDISRLNMSKLRSFATFGSGCITNSIPPSLPCYRLLRVLDLGENGNILRNHSSLRVFIGNLVHLRYLRLPWDAHTDGVLVEMGKLQFLQCRKLMYLRVESGTRLPAGFNNLTSLEVLGEACVDSVQLAEDLGHLTQLRFLILRVSRSMKKDEEGRRDSRLRTALVGSLAHLHKIQTLKIYNNNDDSDLEGSMDSNLGNLRDLSICEIRLLPSWINPTTLPLLSRLEIMASQVRRQDIQVLGMLQALTSLEVYGPPRGRPRARMERFVVAADAFPCLVGCRLGGFEAVPSMFPPGAMPRLEIFWFDIDLVAFAAGGGGDLASVDDGLALGHLPSLQEVAVGAVSSRGDEVATRVKERLRHEVDVHPNQPSIRLDI</sequence>
<dbReference type="SUPFAM" id="SSF52540">
    <property type="entry name" value="P-loop containing nucleoside triphosphate hydrolases"/>
    <property type="match status" value="1"/>
</dbReference>
<dbReference type="PANTHER" id="PTHR23155:SF1116">
    <property type="entry name" value="OS12G0273300 PROTEIN"/>
    <property type="match status" value="1"/>
</dbReference>
<dbReference type="InterPro" id="IPR027417">
    <property type="entry name" value="P-loop_NTPase"/>
</dbReference>
<dbReference type="Gene3D" id="1.10.8.430">
    <property type="entry name" value="Helical domain of apoptotic protease-activating factors"/>
    <property type="match status" value="1"/>
</dbReference>
<proteinExistence type="inferred from homology"/>
<accession>A0A9W7X861</accession>
<name>A0A9W7X861_9POAL</name>
<dbReference type="PRINTS" id="PR00364">
    <property type="entry name" value="DISEASERSIST"/>
</dbReference>
<dbReference type="GO" id="GO:0042742">
    <property type="term" value="P:defense response to bacterium"/>
    <property type="evidence" value="ECO:0007669"/>
    <property type="project" value="UniProtKB-ARBA"/>
</dbReference>
<dbReference type="InterPro" id="IPR058922">
    <property type="entry name" value="WHD_DRP"/>
</dbReference>
<keyword evidence="4" id="KW-0547">Nucleotide-binding</keyword>
<dbReference type="PANTHER" id="PTHR23155">
    <property type="entry name" value="DISEASE RESISTANCE PROTEIN RP"/>
    <property type="match status" value="1"/>
</dbReference>
<dbReference type="InterPro" id="IPR055414">
    <property type="entry name" value="LRR_R13L4/SHOC2-like"/>
</dbReference>
<dbReference type="Pfam" id="PF00931">
    <property type="entry name" value="NB-ARC"/>
    <property type="match status" value="1"/>
</dbReference>
<evidence type="ECO:0000259" key="8">
    <source>
        <dbReference type="Pfam" id="PF18052"/>
    </source>
</evidence>
<feature type="domain" description="Disease resistance protein winged helix" evidence="9">
    <location>
        <begin position="432"/>
        <end position="510"/>
    </location>
</feature>
<dbReference type="EMBL" id="MU629809">
    <property type="protein sequence ID" value="KAJ1255105.1"/>
    <property type="molecule type" value="Genomic_DNA"/>
</dbReference>
<evidence type="ECO:0000259" key="9">
    <source>
        <dbReference type="Pfam" id="PF23559"/>
    </source>
</evidence>
<dbReference type="InterPro" id="IPR041118">
    <property type="entry name" value="Rx_N"/>
</dbReference>
<keyword evidence="5" id="KW-0611">Plant defense</keyword>
<dbReference type="InterPro" id="IPR038005">
    <property type="entry name" value="RX-like_CC"/>
</dbReference>
<dbReference type="OrthoDB" id="621413at2759"/>
<gene>
    <name evidence="11" type="ORF">BS78_K289100</name>
</gene>
<dbReference type="InterPro" id="IPR002182">
    <property type="entry name" value="NB-ARC"/>
</dbReference>
<dbReference type="Gene3D" id="1.10.10.10">
    <property type="entry name" value="Winged helix-like DNA-binding domain superfamily/Winged helix DNA-binding domain"/>
    <property type="match status" value="1"/>
</dbReference>
<dbReference type="GO" id="GO:0043531">
    <property type="term" value="F:ADP binding"/>
    <property type="evidence" value="ECO:0007669"/>
    <property type="project" value="InterPro"/>
</dbReference>
<comment type="similarity">
    <text evidence="1">Belongs to the disease resistance NB-LRR family.</text>
</comment>
<dbReference type="SUPFAM" id="SSF52058">
    <property type="entry name" value="L domain-like"/>
    <property type="match status" value="1"/>
</dbReference>
<keyword evidence="2" id="KW-0433">Leucine-rich repeat</keyword>
<feature type="domain" description="Disease resistance R13L4/SHOC-2-like LRR" evidence="10">
    <location>
        <begin position="562"/>
        <end position="922"/>
    </location>
</feature>
<feature type="domain" description="Disease resistance N-terminal" evidence="8">
    <location>
        <begin position="7"/>
        <end position="93"/>
    </location>
</feature>
<evidence type="ECO:0000313" key="11">
    <source>
        <dbReference type="EMBL" id="KAJ1255105.1"/>
    </source>
</evidence>
<dbReference type="CDD" id="cd14798">
    <property type="entry name" value="RX-CC_like"/>
    <property type="match status" value="1"/>
</dbReference>
<reference evidence="11 12" key="1">
    <citation type="submission" date="2022-10" db="EMBL/GenBank/DDBJ databases">
        <title>WGS assembly of Paspalum vaginatum 540-79.</title>
        <authorList>
            <person name="Sun G."/>
            <person name="Wase N."/>
            <person name="Shu S."/>
            <person name="Jenkins J."/>
            <person name="Zhou B."/>
            <person name="Torres-Rodriguez J."/>
            <person name="Chen C."/>
            <person name="Sandor L."/>
            <person name="Plott C."/>
            <person name="Yoshinga Y."/>
            <person name="Daum C."/>
            <person name="Qi P."/>
            <person name="Barry K."/>
            <person name="Lipzen A."/>
            <person name="Berry L."/>
            <person name="Pedersen C."/>
            <person name="Gottilla T."/>
            <person name="Foltz A."/>
            <person name="Yu H."/>
            <person name="O'Malley R."/>
            <person name="Zhang C."/>
            <person name="Devos K."/>
            <person name="Sigmon B."/>
            <person name="Yu B."/>
            <person name="Obata T."/>
            <person name="Schmutz J."/>
            <person name="Schnable J."/>
        </authorList>
    </citation>
    <scope>NUCLEOTIDE SEQUENCE [LARGE SCALE GENOMIC DNA]</scope>
    <source>
        <strain evidence="12">cv. 540-79</strain>
    </source>
</reference>
<dbReference type="InterPro" id="IPR036388">
    <property type="entry name" value="WH-like_DNA-bd_sf"/>
</dbReference>
<dbReference type="Pfam" id="PF23598">
    <property type="entry name" value="LRR_14"/>
    <property type="match status" value="1"/>
</dbReference>
<dbReference type="AlphaFoldDB" id="A0A9W7X861"/>
<organism evidence="11 12">
    <name type="scientific">Paspalum vaginatum</name>
    <name type="common">seashore paspalum</name>
    <dbReference type="NCBI Taxonomy" id="158149"/>
    <lineage>
        <taxon>Eukaryota</taxon>
        <taxon>Viridiplantae</taxon>
        <taxon>Streptophyta</taxon>
        <taxon>Embryophyta</taxon>
        <taxon>Tracheophyta</taxon>
        <taxon>Spermatophyta</taxon>
        <taxon>Magnoliopsida</taxon>
        <taxon>Liliopsida</taxon>
        <taxon>Poales</taxon>
        <taxon>Poaceae</taxon>
        <taxon>PACMAD clade</taxon>
        <taxon>Panicoideae</taxon>
        <taxon>Andropogonodae</taxon>
        <taxon>Paspaleae</taxon>
        <taxon>Paspalinae</taxon>
        <taxon>Paspalum</taxon>
    </lineage>
</organism>
<dbReference type="Gene3D" id="3.80.10.10">
    <property type="entry name" value="Ribonuclease Inhibitor"/>
    <property type="match status" value="1"/>
</dbReference>
<comment type="caution">
    <text evidence="11">The sequence shown here is derived from an EMBL/GenBank/DDBJ whole genome shotgun (WGS) entry which is preliminary data.</text>
</comment>
<evidence type="ECO:0000259" key="7">
    <source>
        <dbReference type="Pfam" id="PF00931"/>
    </source>
</evidence>
<dbReference type="Pfam" id="PF23559">
    <property type="entry name" value="WHD_DRP"/>
    <property type="match status" value="1"/>
</dbReference>